<dbReference type="InterPro" id="IPR027417">
    <property type="entry name" value="P-loop_NTPase"/>
</dbReference>
<dbReference type="NCBIfam" id="NF010443">
    <property type="entry name" value="PRK13869.1"/>
    <property type="match status" value="1"/>
</dbReference>
<keyword evidence="3" id="KW-1185">Reference proteome</keyword>
<dbReference type="RefSeq" id="WP_123177782.1">
    <property type="nucleotide sequence ID" value="NZ_QWDD01000003.1"/>
</dbReference>
<proteinExistence type="predicted"/>
<dbReference type="CDD" id="cd02042">
    <property type="entry name" value="ParAB_family"/>
    <property type="match status" value="1"/>
</dbReference>
<accession>A0A3M9XMD8</accession>
<dbReference type="InterPro" id="IPR009061">
    <property type="entry name" value="DNA-bd_dom_put_sf"/>
</dbReference>
<dbReference type="InterPro" id="IPR050678">
    <property type="entry name" value="DNA_Partitioning_ATPase"/>
</dbReference>
<dbReference type="AlphaFoldDB" id="A0A3M9XMD8"/>
<evidence type="ECO:0000259" key="1">
    <source>
        <dbReference type="Pfam" id="PF13614"/>
    </source>
</evidence>
<dbReference type="PANTHER" id="PTHR13696">
    <property type="entry name" value="P-LOOP CONTAINING NUCLEOSIDE TRIPHOSPHATE HYDROLASE"/>
    <property type="match status" value="1"/>
</dbReference>
<name>A0A3M9XMD8_9HYPH</name>
<comment type="caution">
    <text evidence="2">The sequence shown here is derived from an EMBL/GenBank/DDBJ whole genome shotgun (WGS) entry which is preliminary data.</text>
</comment>
<dbReference type="NCBIfam" id="TIGR03453">
    <property type="entry name" value="partition_RepA"/>
    <property type="match status" value="1"/>
</dbReference>
<organism evidence="2 3">
    <name type="scientific">Methylocystis hirsuta</name>
    <dbReference type="NCBI Taxonomy" id="369798"/>
    <lineage>
        <taxon>Bacteria</taxon>
        <taxon>Pseudomonadati</taxon>
        <taxon>Pseudomonadota</taxon>
        <taxon>Alphaproteobacteria</taxon>
        <taxon>Hyphomicrobiales</taxon>
        <taxon>Methylocystaceae</taxon>
        <taxon>Methylocystis</taxon>
    </lineage>
</organism>
<dbReference type="EMBL" id="QWDD01000003">
    <property type="protein sequence ID" value="RNJ48030.1"/>
    <property type="molecule type" value="Genomic_DNA"/>
</dbReference>
<dbReference type="Gene3D" id="3.40.50.300">
    <property type="entry name" value="P-loop containing nucleotide triphosphate hydrolases"/>
    <property type="match status" value="1"/>
</dbReference>
<dbReference type="SUPFAM" id="SSF52540">
    <property type="entry name" value="P-loop containing nucleoside triphosphate hydrolases"/>
    <property type="match status" value="1"/>
</dbReference>
<dbReference type="Pfam" id="PF13614">
    <property type="entry name" value="AAA_31"/>
    <property type="match status" value="1"/>
</dbReference>
<evidence type="ECO:0000313" key="3">
    <source>
        <dbReference type="Proteomes" id="UP000268623"/>
    </source>
</evidence>
<gene>
    <name evidence="2" type="primary">repA</name>
    <name evidence="2" type="ORF">D1O30_19480</name>
</gene>
<feature type="domain" description="AAA" evidence="1">
    <location>
        <begin position="122"/>
        <end position="302"/>
    </location>
</feature>
<dbReference type="InterPro" id="IPR017818">
    <property type="entry name" value="Plasmid_partition_RepA"/>
</dbReference>
<protein>
    <submittedName>
        <fullName evidence="2">Plasmid partitioning protein RepA</fullName>
    </submittedName>
</protein>
<dbReference type="OrthoDB" id="9777757at2"/>
<evidence type="ECO:0000313" key="2">
    <source>
        <dbReference type="EMBL" id="RNJ48030.1"/>
    </source>
</evidence>
<reference evidence="2 3" key="1">
    <citation type="submission" date="2018-08" db="EMBL/GenBank/DDBJ databases">
        <title>Genome sequence of Methylocystis hirsuta CSC1, a methanotroph able to accumulate PHAs.</title>
        <authorList>
            <person name="Bordel S."/>
            <person name="Rodriguez E."/>
            <person name="Gancedo J."/>
            <person name="Munoz R."/>
        </authorList>
    </citation>
    <scope>NUCLEOTIDE SEQUENCE [LARGE SCALE GENOMIC DNA]</scope>
    <source>
        <strain evidence="2 3">CSC1</strain>
    </source>
</reference>
<dbReference type="Proteomes" id="UP000268623">
    <property type="component" value="Unassembled WGS sequence"/>
</dbReference>
<dbReference type="InterPro" id="IPR025669">
    <property type="entry name" value="AAA_dom"/>
</dbReference>
<sequence length="405" mass="44187">MAILSNAAPSLVPENALARMTRHAKVLSGQMQSLSATLFPPASKKTLRSFSSGEVARFLGVSDGYLRQLSLDGLGPSPALSAGGRRSYTPAQIGELREYLAAARPKEALEFLPTRRPGDKLQIVAVANFKGGSAKTTTALYLTQFLALEGYRVLAIDLDPQASLSAMFGYQPEFDIGEGETLYGAIRYDDARRPMRDVVRPTYFTGVSLVPGNLELMEFEHHTPRAMVERSLRGSDLFFRRVGSAIAEVEDDFDIVVIDCPPQLGYLTMGALNAATAMLVTIHPQMVDVASMSQFLLMTADVMAVIEEAGGNLDYDFIRYVVTRHDPNDVPETQIVALLRNLFSDDVLGATVWKSTAIANAGLTKQSLYELEKGSVGRAAYERALESVNGANSEILGLLQKVWRR</sequence>
<dbReference type="PANTHER" id="PTHR13696:SF98">
    <property type="entry name" value="PLASMID PARTITION PROTEIN A"/>
    <property type="match status" value="1"/>
</dbReference>
<dbReference type="SUPFAM" id="SSF46955">
    <property type="entry name" value="Putative DNA-binding domain"/>
    <property type="match status" value="1"/>
</dbReference>